<feature type="domain" description="YdbS-like PH" evidence="3">
    <location>
        <begin position="374"/>
        <end position="450"/>
    </location>
</feature>
<proteinExistence type="predicted"/>
<keyword evidence="5" id="KW-1185">Reference proteome</keyword>
<dbReference type="PIRSF" id="PIRSF026631">
    <property type="entry name" value="UCP026631"/>
    <property type="match status" value="1"/>
</dbReference>
<keyword evidence="2" id="KW-0812">Transmembrane</keyword>
<protein>
    <submittedName>
        <fullName evidence="4">PH domain-containing protein</fullName>
    </submittedName>
</protein>
<evidence type="ECO:0000313" key="4">
    <source>
        <dbReference type="EMBL" id="UUI75843.1"/>
    </source>
</evidence>
<dbReference type="RefSeq" id="WP_227568051.1">
    <property type="nucleotide sequence ID" value="NZ_CP101988.1"/>
</dbReference>
<dbReference type="Proteomes" id="UP001316189">
    <property type="component" value="Chromosome"/>
</dbReference>
<accession>A0ABY5L1P5</accession>
<evidence type="ECO:0000256" key="1">
    <source>
        <dbReference type="SAM" id="MobiDB-lite"/>
    </source>
</evidence>
<evidence type="ECO:0000259" key="3">
    <source>
        <dbReference type="Pfam" id="PF03703"/>
    </source>
</evidence>
<organism evidence="4 5">
    <name type="scientific">Cellulomonas chengniuliangii</name>
    <dbReference type="NCBI Taxonomy" id="2968084"/>
    <lineage>
        <taxon>Bacteria</taxon>
        <taxon>Bacillati</taxon>
        <taxon>Actinomycetota</taxon>
        <taxon>Actinomycetes</taxon>
        <taxon>Micrococcales</taxon>
        <taxon>Cellulomonadaceae</taxon>
        <taxon>Cellulomonas</taxon>
    </lineage>
</organism>
<dbReference type="Pfam" id="PF03703">
    <property type="entry name" value="bPH_2"/>
    <property type="match status" value="2"/>
</dbReference>
<sequence>MSIAPEAPPAADPTVWRRMHPITPAIKGWKVLVGVLVVASYQFGDDLRRAAELIEGGEWRIVGLIVAGIVVVGFGYSALAWRVTRFAVTDDAVHLQQGVLFRQQRQARLDRLQAVDVVQPLLARLTGLSELRLEVAGGSGSGVSLAFLREAEAESLRAELLARAAGVHQEEDGTPAPAAPEQPLFEVPMGRLIVATLRSSATVGLLVMVVAIIVTSVVARDIGPAFVLLPGLLGFAGYFWSQFNRGANFRAAISPDGIRLRHGLTEARAQTVPPGRVQALSITQGPLWRGRDWWRVDMNVAGYSGSSDSDHATANVLLPVGTRDEAVLALWLVLPDLGTPDPRAVVEAGLSGSGDALGFTTVPERARWLDLLAWRRRGVLVTDRALLVRSGRLVRRLVVVPHERTQSLTLRQGPLQRRLRVASIVVHSTPGPVTPSVDHLDQAVAARLLEEQSDRARTARKTAAPEQWMRRTEDA</sequence>
<dbReference type="InterPro" id="IPR014529">
    <property type="entry name" value="UCP026631"/>
</dbReference>
<feature type="transmembrane region" description="Helical" evidence="2">
    <location>
        <begin position="59"/>
        <end position="79"/>
    </location>
</feature>
<evidence type="ECO:0000313" key="5">
    <source>
        <dbReference type="Proteomes" id="UP001316189"/>
    </source>
</evidence>
<reference evidence="4 5" key="1">
    <citation type="submission" date="2022-07" db="EMBL/GenBank/DDBJ databases">
        <title>Novel species in genus cellulomonas.</title>
        <authorList>
            <person name="Ye L."/>
        </authorList>
    </citation>
    <scope>NUCLEOTIDE SEQUENCE [LARGE SCALE GENOMIC DNA]</scope>
    <source>
        <strain evidence="5">zg-Y338</strain>
    </source>
</reference>
<keyword evidence="2" id="KW-0472">Membrane</keyword>
<feature type="domain" description="YdbS-like PH" evidence="3">
    <location>
        <begin position="81"/>
        <end position="159"/>
    </location>
</feature>
<feature type="transmembrane region" description="Helical" evidence="2">
    <location>
        <begin position="26"/>
        <end position="44"/>
    </location>
</feature>
<feature type="transmembrane region" description="Helical" evidence="2">
    <location>
        <begin position="222"/>
        <end position="240"/>
    </location>
</feature>
<gene>
    <name evidence="4" type="ORF">NP064_02705</name>
</gene>
<feature type="transmembrane region" description="Helical" evidence="2">
    <location>
        <begin position="192"/>
        <end position="216"/>
    </location>
</feature>
<keyword evidence="2" id="KW-1133">Transmembrane helix</keyword>
<name>A0ABY5L1P5_9CELL</name>
<evidence type="ECO:0000256" key="2">
    <source>
        <dbReference type="SAM" id="Phobius"/>
    </source>
</evidence>
<dbReference type="InterPro" id="IPR005182">
    <property type="entry name" value="YdbS-like_PH"/>
</dbReference>
<dbReference type="PANTHER" id="PTHR34473">
    <property type="entry name" value="UPF0699 TRANSMEMBRANE PROTEIN YDBS"/>
    <property type="match status" value="1"/>
</dbReference>
<dbReference type="EMBL" id="CP101988">
    <property type="protein sequence ID" value="UUI75843.1"/>
    <property type="molecule type" value="Genomic_DNA"/>
</dbReference>
<feature type="region of interest" description="Disordered" evidence="1">
    <location>
        <begin position="454"/>
        <end position="475"/>
    </location>
</feature>
<dbReference type="PANTHER" id="PTHR34473:SF2">
    <property type="entry name" value="UPF0699 TRANSMEMBRANE PROTEIN YDBT"/>
    <property type="match status" value="1"/>
</dbReference>